<gene>
    <name evidence="1" type="ORF">METZ01_LOCUS325377</name>
</gene>
<organism evidence="1">
    <name type="scientific">marine metagenome</name>
    <dbReference type="NCBI Taxonomy" id="408172"/>
    <lineage>
        <taxon>unclassified sequences</taxon>
        <taxon>metagenomes</taxon>
        <taxon>ecological metagenomes</taxon>
    </lineage>
</organism>
<dbReference type="EMBL" id="UINC01107276">
    <property type="protein sequence ID" value="SVC72523.1"/>
    <property type="molecule type" value="Genomic_DNA"/>
</dbReference>
<evidence type="ECO:0008006" key="2">
    <source>
        <dbReference type="Google" id="ProtNLM"/>
    </source>
</evidence>
<dbReference type="AlphaFoldDB" id="A0A382PGL6"/>
<dbReference type="SUPFAM" id="SSF50939">
    <property type="entry name" value="Sialidases"/>
    <property type="match status" value="1"/>
</dbReference>
<reference evidence="1" key="1">
    <citation type="submission" date="2018-05" db="EMBL/GenBank/DDBJ databases">
        <authorList>
            <person name="Lanie J.A."/>
            <person name="Ng W.-L."/>
            <person name="Kazmierczak K.M."/>
            <person name="Andrzejewski T.M."/>
            <person name="Davidsen T.M."/>
            <person name="Wayne K.J."/>
            <person name="Tettelin H."/>
            <person name="Glass J.I."/>
            <person name="Rusch D."/>
            <person name="Podicherti R."/>
            <person name="Tsui H.-C.T."/>
            <person name="Winkler M.E."/>
        </authorList>
    </citation>
    <scope>NUCLEOTIDE SEQUENCE</scope>
</reference>
<name>A0A382PGL6_9ZZZZ</name>
<proteinExistence type="predicted"/>
<evidence type="ECO:0000313" key="1">
    <source>
        <dbReference type="EMBL" id="SVC72523.1"/>
    </source>
</evidence>
<sequence length="191" mass="20941">MDFTSTDYEKSFPVAIHATFVILSPSMFKPSVVFLFASVLLAGNLPAAEVEGPLKPHLEKPHHDLQQVFKGERFGNIAVSMKGTVIATWGTSHVRAKRSEDGGETWGPEIVIAKPGFQTGGLTVNETNGDIIAFVEDRHPPAPIHIFRSSDDGKSWKKIKTNIKPDSKGNAPSMHMNEHGITLRHGKHKGR</sequence>
<dbReference type="Gene3D" id="2.120.10.10">
    <property type="match status" value="1"/>
</dbReference>
<protein>
    <recommendedName>
        <fullName evidence="2">Sialidase domain-containing protein</fullName>
    </recommendedName>
</protein>
<dbReference type="CDD" id="cd15482">
    <property type="entry name" value="Sialidase_non-viral"/>
    <property type="match status" value="1"/>
</dbReference>
<feature type="non-terminal residue" evidence="1">
    <location>
        <position position="191"/>
    </location>
</feature>
<accession>A0A382PGL6</accession>
<dbReference type="InterPro" id="IPR036278">
    <property type="entry name" value="Sialidase_sf"/>
</dbReference>